<dbReference type="AlphaFoldDB" id="A0A0H3DNS6"/>
<keyword evidence="6 10" id="KW-1133">Transmembrane helix</keyword>
<gene>
    <name evidence="12" type="primary">yidC</name>
    <name evidence="12" type="ordered locus">MPNE_0792</name>
</gene>
<feature type="domain" description="Membrane insertase YidC/Oxa/ALB C-terminal" evidence="11">
    <location>
        <begin position="151"/>
        <end position="360"/>
    </location>
</feature>
<proteinExistence type="inferred from homology"/>
<feature type="transmembrane region" description="Helical" evidence="10">
    <location>
        <begin position="274"/>
        <end position="291"/>
    </location>
</feature>
<dbReference type="NCBIfam" id="TIGR03592">
    <property type="entry name" value="yidC_oxa1_cterm"/>
    <property type="match status" value="1"/>
</dbReference>
<keyword evidence="3" id="KW-1003">Cell membrane</keyword>
<keyword evidence="5" id="KW-0653">Protein transport</keyword>
<comment type="subcellular location">
    <subcellularLocation>
        <location evidence="1">Cell membrane</location>
        <topology evidence="1">Multi-pass membrane protein</topology>
    </subcellularLocation>
    <subcellularLocation>
        <location evidence="9">Membrane</location>
        <topology evidence="9">Multi-pass membrane protein</topology>
    </subcellularLocation>
</comment>
<dbReference type="PANTHER" id="PTHR12428">
    <property type="entry name" value="OXA1"/>
    <property type="match status" value="1"/>
</dbReference>
<evidence type="ECO:0000313" key="12">
    <source>
        <dbReference type="EMBL" id="ADK86857.1"/>
    </source>
</evidence>
<evidence type="ECO:0000256" key="6">
    <source>
        <dbReference type="ARBA" id="ARBA00022989"/>
    </source>
</evidence>
<dbReference type="HOGENOM" id="CLU_058030_0_0_14"/>
<keyword evidence="7 10" id="KW-0472">Membrane</keyword>
<feature type="transmembrane region" description="Helical" evidence="10">
    <location>
        <begin position="346"/>
        <end position="365"/>
    </location>
</feature>
<dbReference type="InterPro" id="IPR028055">
    <property type="entry name" value="YidC/Oxa/ALB_C"/>
</dbReference>
<dbReference type="PATRIC" id="fig|722438.3.peg.772"/>
<dbReference type="RefSeq" id="WP_010875037.1">
    <property type="nucleotide sequence ID" value="NZ_CP010546.1"/>
</dbReference>
<name>A0A0H3DNS6_MYCPB</name>
<dbReference type="Proteomes" id="UP000007756">
    <property type="component" value="Chromosome"/>
</dbReference>
<dbReference type="GeneID" id="66608632"/>
<feature type="transmembrane region" description="Helical" evidence="10">
    <location>
        <begin position="37"/>
        <end position="59"/>
    </location>
</feature>
<evidence type="ECO:0000256" key="9">
    <source>
        <dbReference type="RuleBase" id="RU003945"/>
    </source>
</evidence>
<dbReference type="GO" id="GO:0005886">
    <property type="term" value="C:plasma membrane"/>
    <property type="evidence" value="ECO:0007669"/>
    <property type="project" value="UniProtKB-SubCell"/>
</dbReference>
<evidence type="ECO:0000259" key="11">
    <source>
        <dbReference type="Pfam" id="PF02096"/>
    </source>
</evidence>
<dbReference type="InterPro" id="IPR001708">
    <property type="entry name" value="YidC/ALB3/OXA1/COX18"/>
</dbReference>
<comment type="similarity">
    <text evidence="9">Belongs to the OXA1/ALB3/YidC family.</text>
</comment>
<feature type="transmembrane region" description="Helical" evidence="10">
    <location>
        <begin position="117"/>
        <end position="136"/>
    </location>
</feature>
<sequence>MPLNLNKKHKELKTTFNPFWSAAVVNEKNGLKNLKKAWGIIFKVLKVAIFIFLTIVGLWGCTQTLAQPWTGTNQLLGSGLEIGYNFGTTGDYRYDLQSNNVGPYFTFSDYTLAYGPFYGWFVWPASQIVLPIMYATRVPLGSGPELGFNMILSLIVLLFLVRLITIVITLNSTLALEKMNEVQGKLAEINAKYKGALDLQSKRNRQMEIMSLYKKHNIKSSASFVQVFVTLPIFLIIYRIVTTLRPIKAIILFNFWDLSKVPLTEIFSNFTSTGWTFIIFLIIVLPVQFISQKLPQIWASKRNENAKAHSQKSIEQLNKTKRMQLIFYFVFAVITAFSAAGVGVYWFLNALFTLLQSYLTHLFIVKRRTRRRLTYSKLEQMLERE</sequence>
<accession>A0A0H3DNS6</accession>
<evidence type="ECO:0000256" key="10">
    <source>
        <dbReference type="SAM" id="Phobius"/>
    </source>
</evidence>
<dbReference type="NCBIfam" id="NF002566">
    <property type="entry name" value="PRK02201.1-1"/>
    <property type="match status" value="1"/>
</dbReference>
<dbReference type="KEGG" id="mpj:MPNE_0792"/>
<evidence type="ECO:0000256" key="3">
    <source>
        <dbReference type="ARBA" id="ARBA00022475"/>
    </source>
</evidence>
<evidence type="ECO:0000256" key="5">
    <source>
        <dbReference type="ARBA" id="ARBA00022927"/>
    </source>
</evidence>
<dbReference type="GO" id="GO:0015031">
    <property type="term" value="P:protein transport"/>
    <property type="evidence" value="ECO:0007669"/>
    <property type="project" value="UniProtKB-KW"/>
</dbReference>
<dbReference type="GO" id="GO:0032977">
    <property type="term" value="F:membrane insertase activity"/>
    <property type="evidence" value="ECO:0007669"/>
    <property type="project" value="InterPro"/>
</dbReference>
<feature type="transmembrane region" description="Helical" evidence="10">
    <location>
        <begin position="148"/>
        <end position="170"/>
    </location>
</feature>
<dbReference type="CDD" id="cd20070">
    <property type="entry name" value="5TM_YidC_Alb3"/>
    <property type="match status" value="1"/>
</dbReference>
<reference evidence="12 13" key="1">
    <citation type="journal article" date="2010" name="Appl. Environ. Microbiol.">
        <title>Targeted chromosomal knockouts in Mycoplasma pneumoniae.</title>
        <authorList>
            <person name="Krishnakumar R."/>
            <person name="Assad-Garcia N."/>
            <person name="Benders G.A."/>
            <person name="Phan Q."/>
            <person name="Montague M.G."/>
            <person name="Glass J.I."/>
        </authorList>
    </citation>
    <scope>NUCLEOTIDE SEQUENCE [LARGE SCALE GENOMIC DNA]</scope>
    <source>
        <strain evidence="13">ATCC 15531 / DSM 22911 / NBRC 14401 / NCTC 10119 / FH</strain>
    </source>
</reference>
<dbReference type="STRING" id="722438.F539_03810"/>
<evidence type="ECO:0000256" key="2">
    <source>
        <dbReference type="ARBA" id="ARBA00022448"/>
    </source>
</evidence>
<dbReference type="PaxDb" id="722438-MPNE_0792"/>
<dbReference type="PANTHER" id="PTHR12428:SF65">
    <property type="entry name" value="CYTOCHROME C OXIDASE ASSEMBLY PROTEIN COX18, MITOCHONDRIAL"/>
    <property type="match status" value="1"/>
</dbReference>
<protein>
    <submittedName>
        <fullName evidence="12">Membrane protein insertase, YidC/Oxa1 family</fullName>
    </submittedName>
</protein>
<feature type="transmembrane region" description="Helical" evidence="10">
    <location>
        <begin position="325"/>
        <end position="340"/>
    </location>
</feature>
<dbReference type="GO" id="GO:0051205">
    <property type="term" value="P:protein insertion into membrane"/>
    <property type="evidence" value="ECO:0007669"/>
    <property type="project" value="TreeGrafter"/>
</dbReference>
<evidence type="ECO:0000313" key="13">
    <source>
        <dbReference type="Proteomes" id="UP000007756"/>
    </source>
</evidence>
<dbReference type="InterPro" id="IPR047196">
    <property type="entry name" value="YidC_ALB_C"/>
</dbReference>
<keyword evidence="2" id="KW-0813">Transport</keyword>
<dbReference type="Pfam" id="PF02096">
    <property type="entry name" value="60KD_IMP"/>
    <property type="match status" value="1"/>
</dbReference>
<evidence type="ECO:0000256" key="1">
    <source>
        <dbReference type="ARBA" id="ARBA00004651"/>
    </source>
</evidence>
<evidence type="ECO:0000256" key="7">
    <source>
        <dbReference type="ARBA" id="ARBA00023136"/>
    </source>
</evidence>
<evidence type="ECO:0000256" key="8">
    <source>
        <dbReference type="ARBA" id="ARBA00023186"/>
    </source>
</evidence>
<feature type="transmembrane region" description="Helical" evidence="10">
    <location>
        <begin position="220"/>
        <end position="238"/>
    </location>
</feature>
<evidence type="ECO:0000256" key="4">
    <source>
        <dbReference type="ARBA" id="ARBA00022692"/>
    </source>
</evidence>
<keyword evidence="4 9" id="KW-0812">Transmembrane</keyword>
<organism evidence="12 13">
    <name type="scientific">Mycoplasmoides pneumoniae (strain ATCC 15531 / DSM 23978 / CIP 103766 / NBRC 14401 / NCTC 10119 / FH)</name>
    <name type="common">Mycoplasma pneumoniae</name>
    <dbReference type="NCBI Taxonomy" id="722438"/>
    <lineage>
        <taxon>Bacteria</taxon>
        <taxon>Bacillati</taxon>
        <taxon>Mycoplasmatota</taxon>
        <taxon>Mycoplasmoidales</taxon>
        <taxon>Mycoplasmoidaceae</taxon>
        <taxon>Mycoplasmoides</taxon>
    </lineage>
</organism>
<dbReference type="EMBL" id="CP002077">
    <property type="protein sequence ID" value="ADK86857.1"/>
    <property type="molecule type" value="Genomic_DNA"/>
</dbReference>
<keyword evidence="8" id="KW-0143">Chaperone</keyword>
<dbReference type="eggNOG" id="COG0706">
    <property type="taxonomic scope" value="Bacteria"/>
</dbReference>